<dbReference type="EMBL" id="CAXAJV020001280">
    <property type="protein sequence ID" value="CAL7933107.1"/>
    <property type="molecule type" value="Genomic_DNA"/>
</dbReference>
<name>A0ABP1MY96_XYLVO</name>
<proteinExistence type="predicted"/>
<keyword evidence="1" id="KW-0175">Coiled coil</keyword>
<feature type="compositionally biased region" description="Polar residues" evidence="2">
    <location>
        <begin position="500"/>
        <end position="514"/>
    </location>
</feature>
<feature type="region of interest" description="Disordered" evidence="2">
    <location>
        <begin position="494"/>
        <end position="520"/>
    </location>
</feature>
<reference evidence="4 5" key="1">
    <citation type="submission" date="2024-08" db="EMBL/GenBank/DDBJ databases">
        <authorList>
            <person name="Will J Nash"/>
            <person name="Angela Man"/>
            <person name="Seanna McTaggart"/>
            <person name="Kendall Baker"/>
            <person name="Tom Barker"/>
            <person name="Leah Catchpole"/>
            <person name="Alex Durrant"/>
            <person name="Karim Gharbi"/>
            <person name="Naomi Irish"/>
            <person name="Gemy Kaithakottil"/>
            <person name="Debby Ku"/>
            <person name="Aaliyah Providence"/>
            <person name="Felix Shaw"/>
            <person name="David Swarbreck"/>
            <person name="Chris Watkins"/>
            <person name="Ann M. McCartney"/>
            <person name="Giulio Formenti"/>
            <person name="Alice Mouton"/>
            <person name="Noel Vella"/>
            <person name="Bjorn M von Reumont"/>
            <person name="Adriana Vella"/>
            <person name="Wilfried Haerty"/>
        </authorList>
    </citation>
    <scope>NUCLEOTIDE SEQUENCE [LARGE SCALE GENOMIC DNA]</scope>
</reference>
<keyword evidence="3" id="KW-0472">Membrane</keyword>
<feature type="transmembrane region" description="Helical" evidence="3">
    <location>
        <begin position="51"/>
        <end position="72"/>
    </location>
</feature>
<evidence type="ECO:0000313" key="4">
    <source>
        <dbReference type="EMBL" id="CAL7933107.1"/>
    </source>
</evidence>
<feature type="transmembrane region" description="Helical" evidence="3">
    <location>
        <begin position="78"/>
        <end position="99"/>
    </location>
</feature>
<keyword evidence="3" id="KW-1133">Transmembrane helix</keyword>
<protein>
    <submittedName>
        <fullName evidence="4">Uncharacterized protein</fullName>
    </submittedName>
</protein>
<evidence type="ECO:0000313" key="5">
    <source>
        <dbReference type="Proteomes" id="UP001642520"/>
    </source>
</evidence>
<keyword evidence="3" id="KW-0812">Transmembrane</keyword>
<dbReference type="Proteomes" id="UP001642520">
    <property type="component" value="Unassembled WGS sequence"/>
</dbReference>
<feature type="coiled-coil region" evidence="1">
    <location>
        <begin position="249"/>
        <end position="276"/>
    </location>
</feature>
<evidence type="ECO:0000256" key="3">
    <source>
        <dbReference type="SAM" id="Phobius"/>
    </source>
</evidence>
<sequence length="672" mass="75013">MQQAEEDLDSDKWYERIWPFKRKSKQVNGQETKKKKEMNKCVRLVIRPLRIFQFLVVLLIFVLIIYTITVAAGKLSTIVYILLIVFSGVYVFVLAVDVISQFSGGELHTVVTVKYDLTTSISNVRVPSDDENAIPDHCCRRVGYGRRRQYVDCPTSARRLTFVDVVDVQTEQRQTTDIPCQTQQQVREAPAQTVSRCELCNRKIQLSSSPSAVMQATTQQPPCTPCPALVQFTRGTPCCPGCRCVTGIIQVLQQSQQQQTQRLDQLKQDKEAVKEQKHWVQAVDEASYDTLTSNQRQSTDSELTGIGGTITKLTLASYCVSPKRTHTSSQTAASDVGRAIKKSTEPEEPKKIRINAVKKEKERDKVETKKKIDIVPAEKEKPKVTSNAVKKVTTTKATAKKVAETSATVATETIKVSEPPVEPAKTEEPELPVKEPVKYSTLDTMTEEVTDTPVKSIESIHETLGKIKPTKLISPPRQMADIIDRLQEIEGTKEKARQSKIANTSVKEQTQNDGNQEKANKSLNVVTEENADSTSICIKKDSDSNKMQSAQKKKMEDKECGSKCTGIDRTVAKTEASQETESTMKPRVPVASTLNLYLCVHKDKRGRVFCEHCAPPNTVKVLYKNVDQKRLLKCTACGNSLRMKAQNTSRNKADNCPHCGQMQMRAQAPVSA</sequence>
<accession>A0ABP1MY96</accession>
<organism evidence="4 5">
    <name type="scientific">Xylocopa violacea</name>
    <name type="common">Violet carpenter bee</name>
    <name type="synonym">Apis violacea</name>
    <dbReference type="NCBI Taxonomy" id="135666"/>
    <lineage>
        <taxon>Eukaryota</taxon>
        <taxon>Metazoa</taxon>
        <taxon>Ecdysozoa</taxon>
        <taxon>Arthropoda</taxon>
        <taxon>Hexapoda</taxon>
        <taxon>Insecta</taxon>
        <taxon>Pterygota</taxon>
        <taxon>Neoptera</taxon>
        <taxon>Endopterygota</taxon>
        <taxon>Hymenoptera</taxon>
        <taxon>Apocrita</taxon>
        <taxon>Aculeata</taxon>
        <taxon>Apoidea</taxon>
        <taxon>Anthophila</taxon>
        <taxon>Apidae</taxon>
        <taxon>Xylocopa</taxon>
        <taxon>Xylocopa</taxon>
    </lineage>
</organism>
<keyword evidence="5" id="KW-1185">Reference proteome</keyword>
<comment type="caution">
    <text evidence="4">The sequence shown here is derived from an EMBL/GenBank/DDBJ whole genome shotgun (WGS) entry which is preliminary data.</text>
</comment>
<evidence type="ECO:0000256" key="1">
    <source>
        <dbReference type="SAM" id="Coils"/>
    </source>
</evidence>
<gene>
    <name evidence="4" type="ORF">XYLVIOL_LOCUS303</name>
</gene>
<evidence type="ECO:0000256" key="2">
    <source>
        <dbReference type="SAM" id="MobiDB-lite"/>
    </source>
</evidence>